<proteinExistence type="predicted"/>
<sequence>MSRVHKPSPAANKVVMAALRMPGVRSLVGRSMTVLRYTGRRSGRHIELPVEYHRDGDTVLVNAMMPDQKRWWRNFLGDGAPISLLLDGTTRTGHAVSTRDEQGNVSIRISLDD</sequence>
<organism evidence="1 2">
    <name type="scientific">Gordonia rhizosphera NBRC 16068</name>
    <dbReference type="NCBI Taxonomy" id="1108045"/>
    <lineage>
        <taxon>Bacteria</taxon>
        <taxon>Bacillati</taxon>
        <taxon>Actinomycetota</taxon>
        <taxon>Actinomycetes</taxon>
        <taxon>Mycobacteriales</taxon>
        <taxon>Gordoniaceae</taxon>
        <taxon>Gordonia</taxon>
    </lineage>
</organism>
<dbReference type="InterPro" id="IPR012349">
    <property type="entry name" value="Split_barrel_FMN-bd"/>
</dbReference>
<gene>
    <name evidence="1" type="ORF">GORHZ_120_00310</name>
</gene>
<dbReference type="RefSeq" id="WP_006334185.1">
    <property type="nucleotide sequence ID" value="NZ_BAHC01000120.1"/>
</dbReference>
<evidence type="ECO:0008006" key="3">
    <source>
        <dbReference type="Google" id="ProtNLM"/>
    </source>
</evidence>
<dbReference type="Proteomes" id="UP000008363">
    <property type="component" value="Unassembled WGS sequence"/>
</dbReference>
<dbReference type="Gene3D" id="2.30.110.10">
    <property type="entry name" value="Electron Transport, Fmn-binding Protein, Chain A"/>
    <property type="match status" value="1"/>
</dbReference>
<dbReference type="GO" id="GO:0016491">
    <property type="term" value="F:oxidoreductase activity"/>
    <property type="evidence" value="ECO:0007669"/>
    <property type="project" value="InterPro"/>
</dbReference>
<dbReference type="STRING" id="1108045.GORHZ_120_00310"/>
<evidence type="ECO:0000313" key="1">
    <source>
        <dbReference type="EMBL" id="GAB90975.1"/>
    </source>
</evidence>
<comment type="caution">
    <text evidence="1">The sequence shown here is derived from an EMBL/GenBank/DDBJ whole genome shotgun (WGS) entry which is preliminary data.</text>
</comment>
<dbReference type="InterPro" id="IPR004378">
    <property type="entry name" value="F420H2_quin_Rdtase"/>
</dbReference>
<dbReference type="EMBL" id="BAHC01000120">
    <property type="protein sequence ID" value="GAB90975.1"/>
    <property type="molecule type" value="Genomic_DNA"/>
</dbReference>
<dbReference type="AlphaFoldDB" id="K6VVQ0"/>
<dbReference type="eggNOG" id="ENOG50332AK">
    <property type="taxonomic scope" value="Bacteria"/>
</dbReference>
<evidence type="ECO:0000313" key="2">
    <source>
        <dbReference type="Proteomes" id="UP000008363"/>
    </source>
</evidence>
<dbReference type="Pfam" id="PF04075">
    <property type="entry name" value="F420H2_quin_red"/>
    <property type="match status" value="1"/>
</dbReference>
<protein>
    <recommendedName>
        <fullName evidence="3">DUF385 domain-containing protein</fullName>
    </recommendedName>
</protein>
<dbReference type="OrthoDB" id="3292498at2"/>
<name>K6VVQ0_9ACTN</name>
<keyword evidence="2" id="KW-1185">Reference proteome</keyword>
<reference evidence="1 2" key="1">
    <citation type="submission" date="2012-08" db="EMBL/GenBank/DDBJ databases">
        <title>Whole genome shotgun sequence of Gordonia rhizosphera NBRC 16068.</title>
        <authorList>
            <person name="Takarada H."/>
            <person name="Isaki S."/>
            <person name="Hosoyama A."/>
            <person name="Tsuchikane K."/>
            <person name="Katsumata H."/>
            <person name="Baba S."/>
            <person name="Ohji S."/>
            <person name="Yamazaki S."/>
            <person name="Fujita N."/>
        </authorList>
    </citation>
    <scope>NUCLEOTIDE SEQUENCE [LARGE SCALE GENOMIC DNA]</scope>
    <source>
        <strain evidence="1 2">NBRC 16068</strain>
    </source>
</reference>
<accession>K6VVQ0</accession>